<gene>
    <name evidence="1" type="ORF">ANCDUO_19901</name>
</gene>
<dbReference type="OrthoDB" id="5869717at2759"/>
<dbReference type="SUPFAM" id="SSF52540">
    <property type="entry name" value="P-loop containing nucleoside triphosphate hydrolases"/>
    <property type="match status" value="1"/>
</dbReference>
<accession>A0A0C2C194</accession>
<evidence type="ECO:0000313" key="2">
    <source>
        <dbReference type="Proteomes" id="UP000054047"/>
    </source>
</evidence>
<dbReference type="InterPro" id="IPR027417">
    <property type="entry name" value="P-loop_NTPase"/>
</dbReference>
<evidence type="ECO:0000313" key="1">
    <source>
        <dbReference type="EMBL" id="KIH50023.1"/>
    </source>
</evidence>
<name>A0A0C2C194_9BILA</name>
<dbReference type="AlphaFoldDB" id="A0A0C2C194"/>
<protein>
    <submittedName>
        <fullName evidence="1">Uncharacterized protein</fullName>
    </submittedName>
</protein>
<dbReference type="Proteomes" id="UP000054047">
    <property type="component" value="Unassembled WGS sequence"/>
</dbReference>
<sequence length="231" mass="25699">MLQSKRAVNVAGTQVHLNEDQVSAENMFNKNYPILVVNSAYGAGKSLCTAVMAQEAVLKREKILGAAVQNSALDVVGSEIVQLQSNQIKLVRYVNDLMANDPSNASQFALQLLIENFHQTHLHLLSDWLHKKFQTISDSRREMPTERIPLYHISSPEPNLKKGYVAKRSRFTLIGDSKHLPPYIGVHSNLLAVEVSSSVELRHTCGQPCYPGCGCPIRQSRLHSLMCPANR</sequence>
<reference evidence="1 2" key="1">
    <citation type="submission" date="2013-12" db="EMBL/GenBank/DDBJ databases">
        <title>Draft genome of the parsitic nematode Ancylostoma duodenale.</title>
        <authorList>
            <person name="Mitreva M."/>
        </authorList>
    </citation>
    <scope>NUCLEOTIDE SEQUENCE [LARGE SCALE GENOMIC DNA]</scope>
    <source>
        <strain evidence="1 2">Zhejiang</strain>
    </source>
</reference>
<dbReference type="EMBL" id="KN751067">
    <property type="protein sequence ID" value="KIH50023.1"/>
    <property type="molecule type" value="Genomic_DNA"/>
</dbReference>
<keyword evidence="2" id="KW-1185">Reference proteome</keyword>
<organism evidence="1 2">
    <name type="scientific">Ancylostoma duodenale</name>
    <dbReference type="NCBI Taxonomy" id="51022"/>
    <lineage>
        <taxon>Eukaryota</taxon>
        <taxon>Metazoa</taxon>
        <taxon>Ecdysozoa</taxon>
        <taxon>Nematoda</taxon>
        <taxon>Chromadorea</taxon>
        <taxon>Rhabditida</taxon>
        <taxon>Rhabditina</taxon>
        <taxon>Rhabditomorpha</taxon>
        <taxon>Strongyloidea</taxon>
        <taxon>Ancylostomatidae</taxon>
        <taxon>Ancylostomatinae</taxon>
        <taxon>Ancylostoma</taxon>
    </lineage>
</organism>
<dbReference type="Gene3D" id="3.40.50.300">
    <property type="entry name" value="P-loop containing nucleotide triphosphate hydrolases"/>
    <property type="match status" value="1"/>
</dbReference>
<proteinExistence type="predicted"/>